<comment type="caution">
    <text evidence="17">The sequence shown here is derived from an EMBL/GenBank/DDBJ whole genome shotgun (WGS) entry which is preliminary data.</text>
</comment>
<evidence type="ECO:0000256" key="1">
    <source>
        <dbReference type="ARBA" id="ARBA00004571"/>
    </source>
</evidence>
<evidence type="ECO:0000256" key="3">
    <source>
        <dbReference type="ARBA" id="ARBA00022452"/>
    </source>
</evidence>
<keyword evidence="4" id="KW-0410">Iron transport</keyword>
<organism evidence="17 18">
    <name type="scientific">Novosphingobium pituita</name>
    <dbReference type="NCBI Taxonomy" id="3056842"/>
    <lineage>
        <taxon>Bacteria</taxon>
        <taxon>Pseudomonadati</taxon>
        <taxon>Pseudomonadota</taxon>
        <taxon>Alphaproteobacteria</taxon>
        <taxon>Sphingomonadales</taxon>
        <taxon>Sphingomonadaceae</taxon>
        <taxon>Novosphingobium</taxon>
    </lineage>
</organism>
<evidence type="ECO:0000256" key="5">
    <source>
        <dbReference type="ARBA" id="ARBA00022692"/>
    </source>
</evidence>
<dbReference type="InterPro" id="IPR039426">
    <property type="entry name" value="TonB-dep_rcpt-like"/>
</dbReference>
<evidence type="ECO:0000256" key="6">
    <source>
        <dbReference type="ARBA" id="ARBA00022729"/>
    </source>
</evidence>
<dbReference type="PANTHER" id="PTHR32552">
    <property type="entry name" value="FERRICHROME IRON RECEPTOR-RELATED"/>
    <property type="match status" value="1"/>
</dbReference>
<keyword evidence="5 12" id="KW-0812">Transmembrane</keyword>
<dbReference type="InterPro" id="IPR012910">
    <property type="entry name" value="Plug_dom"/>
</dbReference>
<feature type="domain" description="TonB-dependent receptor-like beta-barrel" evidence="15">
    <location>
        <begin position="331"/>
        <end position="754"/>
    </location>
</feature>
<evidence type="ECO:0000256" key="2">
    <source>
        <dbReference type="ARBA" id="ARBA00022448"/>
    </source>
</evidence>
<keyword evidence="11 12" id="KW-0998">Cell outer membrane</keyword>
<dbReference type="EMBL" id="BTFW01000001">
    <property type="protein sequence ID" value="GMM62382.1"/>
    <property type="molecule type" value="Genomic_DNA"/>
</dbReference>
<name>A0ABQ6PCX6_9SPHN</name>
<feature type="signal peptide" evidence="14">
    <location>
        <begin position="1"/>
        <end position="28"/>
    </location>
</feature>
<evidence type="ECO:0000256" key="12">
    <source>
        <dbReference type="PROSITE-ProRule" id="PRU01360"/>
    </source>
</evidence>
<dbReference type="Gene3D" id="2.40.170.20">
    <property type="entry name" value="TonB-dependent receptor, beta-barrel domain"/>
    <property type="match status" value="1"/>
</dbReference>
<sequence>MVRKVLVGWQASYAVLAALAVAPTVAMAADNAGGAAQSESSPAASEVQASDDGGVVISVLGRKAVHATKVSIGRVLIDDLPSGANPMAAISVSPGVSFQSADPQGISTWASQIFIHGFDQRAVGMTLDEMPLGEMTYRNYNGLSPMQAVTSENVAGVDMVQSAGAESVAATNNLGGALTYTSLDPSHVMGASVTQGFGSYSNFHTFVRLDSGDLNSTGTRFYASYMRNTQDKWKSGGGSTAQQVNFKIVQPLGSDSSLTAFFNWNDLHELVYQDMSPDILNTLGNNIDYYYNGKASGYIAAYNAAQGIFPAGYEKLKAPLDASYYDGATNQSDVMGYLKADIAVTDRLRWVTTAYGHGEESQTTWTSPYFGSPGGSLLSELVKEPSIRRFGVVSRVSYEVAKHHLGMGVWYENNHYRSPMNAYALPAVVNGVIQGGVLNPLDRFVNPFANIFDQTYNTNTFTAFVQDDYHPVHNLTLHAGFKSILSTTSVDKGYLNQGYYGAIGNIASGVSLTTAEAFLPHFGADWTFLGHHELFFDISKNARTYAQSGFKLSSSPFAVTQAAFDQMSGSIKPETDWTYAVGYRYGSKLFDVSIYAYHTDFSNRLQQITSGSSINPVSTVANVGGVTMNGVEGLLSVRPLTGLSITNSISYNHGVYNDNIVDQNGVHQIKGKQVVNYPRLMYKARVGYDIGKLSFYVDESRTGWRNYDYQGQYRVPGYWMTNLGVQWHIRKPSDGETFAQVFKGLTLSFNLNNVTNKTYVATMGEVGNPMSGAEAYTYQSMILGMPRSAFGTIKADF</sequence>
<dbReference type="InterPro" id="IPR000531">
    <property type="entry name" value="Beta-barrel_TonB"/>
</dbReference>
<keyword evidence="3 12" id="KW-1134">Transmembrane beta strand</keyword>
<feature type="chain" id="PRO_5047167160" evidence="14">
    <location>
        <begin position="29"/>
        <end position="797"/>
    </location>
</feature>
<evidence type="ECO:0000256" key="10">
    <source>
        <dbReference type="ARBA" id="ARBA00023136"/>
    </source>
</evidence>
<evidence type="ECO:0000256" key="4">
    <source>
        <dbReference type="ARBA" id="ARBA00022496"/>
    </source>
</evidence>
<evidence type="ECO:0000313" key="18">
    <source>
        <dbReference type="Proteomes" id="UP001187221"/>
    </source>
</evidence>
<keyword evidence="9 13" id="KW-0798">TonB box</keyword>
<evidence type="ECO:0000256" key="13">
    <source>
        <dbReference type="RuleBase" id="RU003357"/>
    </source>
</evidence>
<keyword evidence="18" id="KW-1185">Reference proteome</keyword>
<evidence type="ECO:0000256" key="14">
    <source>
        <dbReference type="SAM" id="SignalP"/>
    </source>
</evidence>
<comment type="similarity">
    <text evidence="12 13">Belongs to the TonB-dependent receptor family.</text>
</comment>
<evidence type="ECO:0000256" key="7">
    <source>
        <dbReference type="ARBA" id="ARBA00023004"/>
    </source>
</evidence>
<evidence type="ECO:0000313" key="17">
    <source>
        <dbReference type="EMBL" id="GMM62382.1"/>
    </source>
</evidence>
<dbReference type="RefSeq" id="WP_317975968.1">
    <property type="nucleotide sequence ID" value="NZ_BTFW01000001.1"/>
</dbReference>
<dbReference type="PANTHER" id="PTHR32552:SF89">
    <property type="entry name" value="CATECHOLATE SIDEROPHORE RECEPTOR FIU"/>
    <property type="match status" value="1"/>
</dbReference>
<reference evidence="17 18" key="1">
    <citation type="submission" date="2023-06" db="EMBL/GenBank/DDBJ databases">
        <title>Draft genome sequence of Novosphingobium sp. strain IK01.</title>
        <authorList>
            <person name="Hatamoto M."/>
            <person name="Ikarashi T."/>
            <person name="Yamaguchi T."/>
        </authorList>
    </citation>
    <scope>NUCLEOTIDE SEQUENCE [LARGE SCALE GENOMIC DNA]</scope>
    <source>
        <strain evidence="17 18">IK01</strain>
    </source>
</reference>
<keyword evidence="2 12" id="KW-0813">Transport</keyword>
<dbReference type="Pfam" id="PF00593">
    <property type="entry name" value="TonB_dep_Rec_b-barrel"/>
    <property type="match status" value="1"/>
</dbReference>
<keyword evidence="8" id="KW-0406">Ion transport</keyword>
<evidence type="ECO:0000256" key="11">
    <source>
        <dbReference type="ARBA" id="ARBA00023237"/>
    </source>
</evidence>
<dbReference type="PROSITE" id="PS52016">
    <property type="entry name" value="TONB_DEPENDENT_REC_3"/>
    <property type="match status" value="1"/>
</dbReference>
<proteinExistence type="inferred from homology"/>
<keyword evidence="17" id="KW-0675">Receptor</keyword>
<keyword evidence="7" id="KW-0408">Iron</keyword>
<protein>
    <submittedName>
        <fullName evidence="17">TonB-dependent receptor</fullName>
    </submittedName>
</protein>
<evidence type="ECO:0000259" key="16">
    <source>
        <dbReference type="Pfam" id="PF07715"/>
    </source>
</evidence>
<evidence type="ECO:0000256" key="8">
    <source>
        <dbReference type="ARBA" id="ARBA00023065"/>
    </source>
</evidence>
<dbReference type="Proteomes" id="UP001187221">
    <property type="component" value="Unassembled WGS sequence"/>
</dbReference>
<keyword evidence="6 14" id="KW-0732">Signal</keyword>
<gene>
    <name evidence="17" type="ORF">NUTIK01_31590</name>
</gene>
<evidence type="ECO:0000259" key="15">
    <source>
        <dbReference type="Pfam" id="PF00593"/>
    </source>
</evidence>
<dbReference type="InterPro" id="IPR036942">
    <property type="entry name" value="Beta-barrel_TonB_sf"/>
</dbReference>
<feature type="domain" description="TonB-dependent receptor plug" evidence="16">
    <location>
        <begin position="72"/>
        <end position="177"/>
    </location>
</feature>
<comment type="subcellular location">
    <subcellularLocation>
        <location evidence="1 12">Cell outer membrane</location>
        <topology evidence="1 12">Multi-pass membrane protein</topology>
    </subcellularLocation>
</comment>
<dbReference type="SUPFAM" id="SSF56935">
    <property type="entry name" value="Porins"/>
    <property type="match status" value="1"/>
</dbReference>
<dbReference type="Pfam" id="PF07715">
    <property type="entry name" value="Plug"/>
    <property type="match status" value="1"/>
</dbReference>
<keyword evidence="10 12" id="KW-0472">Membrane</keyword>
<accession>A0ABQ6PCX6</accession>
<evidence type="ECO:0000256" key="9">
    <source>
        <dbReference type="ARBA" id="ARBA00023077"/>
    </source>
</evidence>